<organism evidence="1 2">
    <name type="scientific">Candidatus Gottesmanbacteria bacterium GW2011_GWA2_47_9</name>
    <dbReference type="NCBI Taxonomy" id="1618445"/>
    <lineage>
        <taxon>Bacteria</taxon>
        <taxon>Candidatus Gottesmaniibacteriota</taxon>
    </lineage>
</organism>
<reference evidence="1 2" key="1">
    <citation type="journal article" date="2015" name="Nature">
        <title>rRNA introns, odd ribosomes, and small enigmatic genomes across a large radiation of phyla.</title>
        <authorList>
            <person name="Brown C.T."/>
            <person name="Hug L.A."/>
            <person name="Thomas B.C."/>
            <person name="Sharon I."/>
            <person name="Castelle C.J."/>
            <person name="Singh A."/>
            <person name="Wilkins M.J."/>
            <person name="Williams K.H."/>
            <person name="Banfield J.F."/>
        </authorList>
    </citation>
    <scope>NUCLEOTIDE SEQUENCE [LARGE SCALE GENOMIC DNA]</scope>
</reference>
<name>A0A0G1TWZ9_9BACT</name>
<evidence type="ECO:0000313" key="2">
    <source>
        <dbReference type="Proteomes" id="UP000034739"/>
    </source>
</evidence>
<comment type="caution">
    <text evidence="1">The sequence shown here is derived from an EMBL/GenBank/DDBJ whole genome shotgun (WGS) entry which is preliminary data.</text>
</comment>
<proteinExistence type="predicted"/>
<dbReference type="AlphaFoldDB" id="A0A0G1TWZ9"/>
<dbReference type="Proteomes" id="UP000034739">
    <property type="component" value="Unassembled WGS sequence"/>
</dbReference>
<sequence>MPHTPEEFAGELLCETLKGKGVVKSPDFEVTTPALIMPTNPNSCGVERVHIVSVGAAKEHFSVFGDIPPEAIKYLHVSMRSRWAQLGLEISGFSDENGKYLLTSQIWKGIQQGLTYELPVGIANFGKNPIYIPRGARLFRLYTLLGAWHQNGEKLANLVRSGAISIEGKEGEDWKWFHFGGTTDRNVIGVNLRLKPQRWWIPPRLEGPSVTVSDAGRNFRDEIDSLMEPVPTTDETVFWVGETSAKITLPQNIYAKLNVAHSLSFYRDEAI</sequence>
<protein>
    <submittedName>
        <fullName evidence="1">Uncharacterized protein</fullName>
    </submittedName>
</protein>
<dbReference type="EMBL" id="LCOY01000059">
    <property type="protein sequence ID" value="KKU86274.1"/>
    <property type="molecule type" value="Genomic_DNA"/>
</dbReference>
<evidence type="ECO:0000313" key="1">
    <source>
        <dbReference type="EMBL" id="KKU86274.1"/>
    </source>
</evidence>
<accession>A0A0G1TWZ9</accession>
<gene>
    <name evidence="1" type="ORF">UY16_C0059G0009</name>
</gene>